<dbReference type="AlphaFoldDB" id="A0A9N9WAH8"/>
<evidence type="ECO:0000256" key="1">
    <source>
        <dbReference type="SAM" id="Coils"/>
    </source>
</evidence>
<dbReference type="InterPro" id="IPR052270">
    <property type="entry name" value="CACF_protein"/>
</dbReference>
<dbReference type="OrthoDB" id="6256972at2759"/>
<gene>
    <name evidence="2" type="ORF">DIATSA_LOCUS3665</name>
</gene>
<dbReference type="PANTHER" id="PTHR22028">
    <property type="entry name" value="SFI1 SPINDLE BODY DOMAIN-CONTAINING PROTEIN-RELATED"/>
    <property type="match status" value="1"/>
</dbReference>
<reference evidence="2" key="2">
    <citation type="submission" date="2022-10" db="EMBL/GenBank/DDBJ databases">
        <authorList>
            <consortium name="ENA_rothamsted_submissions"/>
            <consortium name="culmorum"/>
            <person name="King R."/>
        </authorList>
    </citation>
    <scope>NUCLEOTIDE SEQUENCE</scope>
</reference>
<dbReference type="PANTHER" id="PTHR22028:SF5">
    <property type="entry name" value="COILED-COIL DOMAIN-CONTAINING PROTEIN 191"/>
    <property type="match status" value="1"/>
</dbReference>
<reference evidence="2" key="1">
    <citation type="submission" date="2021-12" db="EMBL/GenBank/DDBJ databases">
        <authorList>
            <person name="King R."/>
        </authorList>
    </citation>
    <scope>NUCLEOTIDE SEQUENCE</scope>
</reference>
<feature type="coiled-coil region" evidence="1">
    <location>
        <begin position="160"/>
        <end position="224"/>
    </location>
</feature>
<keyword evidence="1" id="KW-0175">Coiled coil</keyword>
<name>A0A9N9WAH8_9NEOP</name>
<dbReference type="Proteomes" id="UP001153714">
    <property type="component" value="Chromosome 14"/>
</dbReference>
<proteinExistence type="predicted"/>
<keyword evidence="3" id="KW-1185">Reference proteome</keyword>
<dbReference type="EMBL" id="OU893345">
    <property type="protein sequence ID" value="CAG9785650.1"/>
    <property type="molecule type" value="Genomic_DNA"/>
</dbReference>
<organism evidence="2 3">
    <name type="scientific">Diatraea saccharalis</name>
    <name type="common">sugarcane borer</name>
    <dbReference type="NCBI Taxonomy" id="40085"/>
    <lineage>
        <taxon>Eukaryota</taxon>
        <taxon>Metazoa</taxon>
        <taxon>Ecdysozoa</taxon>
        <taxon>Arthropoda</taxon>
        <taxon>Hexapoda</taxon>
        <taxon>Insecta</taxon>
        <taxon>Pterygota</taxon>
        <taxon>Neoptera</taxon>
        <taxon>Endopterygota</taxon>
        <taxon>Lepidoptera</taxon>
        <taxon>Glossata</taxon>
        <taxon>Ditrysia</taxon>
        <taxon>Pyraloidea</taxon>
        <taxon>Crambidae</taxon>
        <taxon>Crambinae</taxon>
        <taxon>Diatraea</taxon>
    </lineage>
</organism>
<accession>A0A9N9WAH8</accession>
<evidence type="ECO:0000313" key="3">
    <source>
        <dbReference type="Proteomes" id="UP001153714"/>
    </source>
</evidence>
<sequence length="419" mass="51423">MNEKNKKVAIKFLEKWKAFVTKRKEILNKHRQECLNTFFDKVAKKKMDAKQSNDFVNKTKMLARDYSTYQQRYQVQKHIIALQKAKLEEQNRLIEELKYNRIIEASRQSVDAMKDEIRKTYFDIDRQLKPKIKCLTNELKLQQIEEPSLVLHCLKVPRFLQRMEKRAREREEKHAIIRERRRQMEEERVRLKQQAELAKAEMDKEEKIKRMEELREKRRKEKIENIRRKQYAARLRSLIVMADLHYERTLKTKYIRQLKILLQIKRDNNEKAKIHYAFQLKKNVFLHWMWYTEDMWCERNYIAEEFDRKKKLSQALKQFKLNVQGYILKKQVADDYYDLFVTQMVFRKFKEAISIVKKEQDLKFQKAIKYYNSNLLFKIFTCWRTLPALNALKREQEARKARWREKVLQVVPDYVPPED</sequence>
<evidence type="ECO:0000313" key="2">
    <source>
        <dbReference type="EMBL" id="CAG9785650.1"/>
    </source>
</evidence>
<protein>
    <submittedName>
        <fullName evidence="2">Uncharacterized protein</fullName>
    </submittedName>
</protein>